<keyword evidence="1" id="KW-0472">Membrane</keyword>
<dbReference type="EMBL" id="FTNU01000002">
    <property type="protein sequence ID" value="SIR80489.1"/>
    <property type="molecule type" value="Genomic_DNA"/>
</dbReference>
<dbReference type="RefSeq" id="WP_076554669.1">
    <property type="nucleotide sequence ID" value="NZ_FTNU01000002.1"/>
</dbReference>
<accession>A0A1N7DXA3</accession>
<name>A0A1N7DXA3_9GAMM</name>
<dbReference type="Proteomes" id="UP000187495">
    <property type="component" value="Unassembled WGS sequence"/>
</dbReference>
<evidence type="ECO:0000256" key="1">
    <source>
        <dbReference type="SAM" id="Phobius"/>
    </source>
</evidence>
<keyword evidence="1" id="KW-0812">Transmembrane</keyword>
<keyword evidence="1" id="KW-1133">Transmembrane helix</keyword>
<proteinExistence type="predicted"/>
<feature type="transmembrane region" description="Helical" evidence="1">
    <location>
        <begin position="17"/>
        <end position="41"/>
    </location>
</feature>
<sequence length="87" mass="10098">MTTATTVPKKKISWSKIALGIVLAVMLVFQVFQFMVSKVLFDDIKLLEWKHKVGDKELAIENQHTRSRVLENEEKIHHLEAQVKKVQ</sequence>
<dbReference type="AlphaFoldDB" id="A0A1N7DXA3"/>
<reference evidence="3" key="1">
    <citation type="submission" date="2017-01" db="EMBL/GenBank/DDBJ databases">
        <authorList>
            <person name="Varghese N."/>
            <person name="Submissions S."/>
        </authorList>
    </citation>
    <scope>NUCLEOTIDE SEQUENCE [LARGE SCALE GENOMIC DNA]</scope>
    <source>
        <strain evidence="3">DSM 21768</strain>
    </source>
</reference>
<gene>
    <name evidence="2" type="ORF">SAMN02745664_102202</name>
</gene>
<keyword evidence="3" id="KW-1185">Reference proteome</keyword>
<protein>
    <submittedName>
        <fullName evidence="2">Uncharacterized protein</fullName>
    </submittedName>
</protein>
<evidence type="ECO:0000313" key="3">
    <source>
        <dbReference type="Proteomes" id="UP000187495"/>
    </source>
</evidence>
<evidence type="ECO:0000313" key="2">
    <source>
        <dbReference type="EMBL" id="SIR80489.1"/>
    </source>
</evidence>
<organism evidence="2 3">
    <name type="scientific">Moraxella cuniculi DSM 21768</name>
    <dbReference type="NCBI Taxonomy" id="1122245"/>
    <lineage>
        <taxon>Bacteria</taxon>
        <taxon>Pseudomonadati</taxon>
        <taxon>Pseudomonadota</taxon>
        <taxon>Gammaproteobacteria</taxon>
        <taxon>Moraxellales</taxon>
        <taxon>Moraxellaceae</taxon>
        <taxon>Moraxella</taxon>
    </lineage>
</organism>